<evidence type="ECO:0000259" key="9">
    <source>
        <dbReference type="Pfam" id="PF26192"/>
    </source>
</evidence>
<dbReference type="EMBL" id="CAAGRJ010009857">
    <property type="protein sequence ID" value="VFV27323.1"/>
    <property type="molecule type" value="Genomic_DNA"/>
</dbReference>
<dbReference type="GO" id="GO:0005634">
    <property type="term" value="C:nucleus"/>
    <property type="evidence" value="ECO:0007669"/>
    <property type="project" value="TreeGrafter"/>
</dbReference>
<reference evidence="10 11" key="1">
    <citation type="submission" date="2019-01" db="EMBL/GenBank/DDBJ databases">
        <authorList>
            <person name="Alioto T."/>
            <person name="Alioto T."/>
        </authorList>
    </citation>
    <scope>NUCLEOTIDE SEQUENCE [LARGE SCALE GENOMIC DNA]</scope>
</reference>
<dbReference type="GO" id="GO:0045744">
    <property type="term" value="P:negative regulation of G protein-coupled receptor signaling pathway"/>
    <property type="evidence" value="ECO:0007669"/>
    <property type="project" value="TreeGrafter"/>
</dbReference>
<proteinExistence type="predicted"/>
<comment type="subcellular location">
    <subcellularLocation>
        <location evidence="7">Cytoplasm</location>
    </subcellularLocation>
</comment>
<dbReference type="AlphaFoldDB" id="A0A485N537"/>
<accession>A0A485N537</accession>
<evidence type="ECO:0000256" key="3">
    <source>
        <dbReference type="ARBA" id="ARBA00022723"/>
    </source>
</evidence>
<evidence type="ECO:0000256" key="5">
    <source>
        <dbReference type="ARBA" id="ARBA00022786"/>
    </source>
</evidence>
<evidence type="ECO:0000256" key="8">
    <source>
        <dbReference type="SAM" id="MobiDB-lite"/>
    </source>
</evidence>
<dbReference type="PANTHER" id="PTHR22996">
    <property type="entry name" value="MAHOGUNIN"/>
    <property type="match status" value="1"/>
</dbReference>
<sequence length="548" mass="60205">MGSILSRRIAGVEDIDIQANSAYRYPPKSGNYFASHFFMGGEKFDTPHPEGYLFGENMDLNFLGNRPVQFPYVTPAPHEPVKTLRSLVNIRKDSLRLVRYKDGADSPSEDSEKPRVLYSLEFTFDADARVAITIYCQAVEEFLNGTAVYSPRSPALQSETVHYKRGVSQQFSLPSFKIDFSEWKDDELNFDLDRGVFPVVIQAVVDEGDVVEVTGHAHVLLAAFEKHVDGSFSVKPLKQKQIVDRVSYLLQEIYGIENKNNQETKVCACTSADAVCDCVLCVCTSRKRYTLVSGPDVIPSIVCLLTYSQLCCFSFPGIEKVPSATFTYIRLPALAFRALLQIRAVRKKPGALSPVSFSPVLAQSMDHDEHSCPFKKSKAHPASLASKKPKRETSSDSIPPGYEPISLLEALNGLRAISPAVPSAPLYEEITYSGVSDGLSQAGCPLAGIDRILESSHQKGKPRSKSPDRPRGSNKPQDVGGSPVSGRVPGLSGVLSHEHVLLCEHQWQPDPGPAKPCSRRCPCYARQAEGPVTVYLDACEMRATSLLC</sequence>
<feature type="compositionally biased region" description="Low complexity" evidence="8">
    <location>
        <begin position="479"/>
        <end position="490"/>
    </location>
</feature>
<dbReference type="GO" id="GO:0043951">
    <property type="term" value="P:negative regulation of cAMP-mediated signaling"/>
    <property type="evidence" value="ECO:0007669"/>
    <property type="project" value="TreeGrafter"/>
</dbReference>
<keyword evidence="6 7" id="KW-0862">Zinc</keyword>
<dbReference type="GO" id="GO:0005886">
    <property type="term" value="C:plasma membrane"/>
    <property type="evidence" value="ECO:0007669"/>
    <property type="project" value="TreeGrafter"/>
</dbReference>
<evidence type="ECO:0000256" key="1">
    <source>
        <dbReference type="ARBA" id="ARBA00000900"/>
    </source>
</evidence>
<protein>
    <recommendedName>
        <fullName evidence="7">E3 ubiquitin-protein ligase</fullName>
        <ecNumber evidence="7">2.3.2.27</ecNumber>
    </recommendedName>
    <alternativeName>
        <fullName evidence="7">RING-type E3 ubiquitin transferase</fullName>
    </alternativeName>
</protein>
<organism evidence="10 11">
    <name type="scientific">Lynx pardinus</name>
    <name type="common">Iberian lynx</name>
    <name type="synonym">Felis pardina</name>
    <dbReference type="NCBI Taxonomy" id="191816"/>
    <lineage>
        <taxon>Eukaryota</taxon>
        <taxon>Metazoa</taxon>
        <taxon>Chordata</taxon>
        <taxon>Craniata</taxon>
        <taxon>Vertebrata</taxon>
        <taxon>Euteleostomi</taxon>
        <taxon>Mammalia</taxon>
        <taxon>Eutheria</taxon>
        <taxon>Laurasiatheria</taxon>
        <taxon>Carnivora</taxon>
        <taxon>Feliformia</taxon>
        <taxon>Felidae</taxon>
        <taxon>Felinae</taxon>
        <taxon>Lynx</taxon>
    </lineage>
</organism>
<dbReference type="GO" id="GO:0008270">
    <property type="term" value="F:zinc ion binding"/>
    <property type="evidence" value="ECO:0007669"/>
    <property type="project" value="UniProtKB-KW"/>
</dbReference>
<dbReference type="InterPro" id="IPR058981">
    <property type="entry name" value="MGRN1/RNF157-like_N"/>
</dbReference>
<evidence type="ECO:0000256" key="2">
    <source>
        <dbReference type="ARBA" id="ARBA00022679"/>
    </source>
</evidence>
<gene>
    <name evidence="10" type="ORF">LYPA_23C022730</name>
</gene>
<dbReference type="EC" id="2.3.2.27" evidence="7"/>
<dbReference type="InterPro" id="IPR045194">
    <property type="entry name" value="MGRN1/RNF157-like"/>
</dbReference>
<dbReference type="GO" id="GO:0008333">
    <property type="term" value="P:endosome to lysosome transport"/>
    <property type="evidence" value="ECO:0007669"/>
    <property type="project" value="TreeGrafter"/>
</dbReference>
<dbReference type="Pfam" id="PF26192">
    <property type="entry name" value="RNF157-like_N"/>
    <property type="match status" value="1"/>
</dbReference>
<evidence type="ECO:0000256" key="7">
    <source>
        <dbReference type="RuleBase" id="RU369081"/>
    </source>
</evidence>
<keyword evidence="7" id="KW-0963">Cytoplasm</keyword>
<dbReference type="GO" id="GO:0061630">
    <property type="term" value="F:ubiquitin protein ligase activity"/>
    <property type="evidence" value="ECO:0007669"/>
    <property type="project" value="UniProtKB-UniRule"/>
</dbReference>
<dbReference type="Proteomes" id="UP000386466">
    <property type="component" value="Unassembled WGS sequence"/>
</dbReference>
<dbReference type="GO" id="GO:0005769">
    <property type="term" value="C:early endosome"/>
    <property type="evidence" value="ECO:0007669"/>
    <property type="project" value="TreeGrafter"/>
</dbReference>
<evidence type="ECO:0000256" key="4">
    <source>
        <dbReference type="ARBA" id="ARBA00022771"/>
    </source>
</evidence>
<feature type="region of interest" description="Disordered" evidence="8">
    <location>
        <begin position="371"/>
        <end position="399"/>
    </location>
</feature>
<comment type="function">
    <text evidence="7">E3 ubiquitin ligase.</text>
</comment>
<feature type="domain" description="MGRN1/RNF157-like N-terminal" evidence="9">
    <location>
        <begin position="88"/>
        <end position="248"/>
    </location>
</feature>
<keyword evidence="4 7" id="KW-0863">Zinc-finger</keyword>
<keyword evidence="5 7" id="KW-0833">Ubl conjugation pathway</keyword>
<evidence type="ECO:0000256" key="6">
    <source>
        <dbReference type="ARBA" id="ARBA00022833"/>
    </source>
</evidence>
<evidence type="ECO:0000313" key="10">
    <source>
        <dbReference type="EMBL" id="VFV27323.1"/>
    </source>
</evidence>
<evidence type="ECO:0000313" key="11">
    <source>
        <dbReference type="Proteomes" id="UP000386466"/>
    </source>
</evidence>
<dbReference type="PANTHER" id="PTHR22996:SF2">
    <property type="entry name" value="E3 UBIQUITIN-PROTEIN LIGASE MGRN1"/>
    <property type="match status" value="1"/>
</dbReference>
<keyword evidence="2 7" id="KW-0808">Transferase</keyword>
<keyword evidence="3 7" id="KW-0479">Metal-binding</keyword>
<name>A0A485N537_LYNPA</name>
<feature type="region of interest" description="Disordered" evidence="8">
    <location>
        <begin position="454"/>
        <end position="490"/>
    </location>
</feature>
<keyword evidence="11" id="KW-1185">Reference proteome</keyword>
<comment type="catalytic activity">
    <reaction evidence="1 7">
        <text>S-ubiquitinyl-[E2 ubiquitin-conjugating enzyme]-L-cysteine + [acceptor protein]-L-lysine = [E2 ubiquitin-conjugating enzyme]-L-cysteine + N(6)-ubiquitinyl-[acceptor protein]-L-lysine.</text>
        <dbReference type="EC" id="2.3.2.27"/>
    </reaction>
</comment>
<dbReference type="GO" id="GO:0016567">
    <property type="term" value="P:protein ubiquitination"/>
    <property type="evidence" value="ECO:0007669"/>
    <property type="project" value="UniProtKB-UniRule"/>
</dbReference>